<dbReference type="AlphaFoldDB" id="A0A0D0BUR4"/>
<organism evidence="1 2">
    <name type="scientific">Suillus luteus UH-Slu-Lm8-n1</name>
    <dbReference type="NCBI Taxonomy" id="930992"/>
    <lineage>
        <taxon>Eukaryota</taxon>
        <taxon>Fungi</taxon>
        <taxon>Dikarya</taxon>
        <taxon>Basidiomycota</taxon>
        <taxon>Agaricomycotina</taxon>
        <taxon>Agaricomycetes</taxon>
        <taxon>Agaricomycetidae</taxon>
        <taxon>Boletales</taxon>
        <taxon>Suillineae</taxon>
        <taxon>Suillaceae</taxon>
        <taxon>Suillus</taxon>
    </lineage>
</organism>
<evidence type="ECO:0000313" key="2">
    <source>
        <dbReference type="Proteomes" id="UP000054485"/>
    </source>
</evidence>
<protein>
    <submittedName>
        <fullName evidence="1">Uncharacterized protein</fullName>
    </submittedName>
</protein>
<sequence>MLIHTHWGHTIAAWAANRGSQDVKLRLHLLMTNWCACRSCLRDSWLQICTQFRDIPHAIITPYHSFRLMPHLTLPRCLS</sequence>
<keyword evidence="2" id="KW-1185">Reference proteome</keyword>
<dbReference type="InParanoid" id="A0A0D0BUR4"/>
<dbReference type="EMBL" id="KN835155">
    <property type="protein sequence ID" value="KIK46763.1"/>
    <property type="molecule type" value="Genomic_DNA"/>
</dbReference>
<name>A0A0D0BUR4_9AGAM</name>
<reference evidence="2" key="2">
    <citation type="submission" date="2015-01" db="EMBL/GenBank/DDBJ databases">
        <title>Evolutionary Origins and Diversification of the Mycorrhizal Mutualists.</title>
        <authorList>
            <consortium name="DOE Joint Genome Institute"/>
            <consortium name="Mycorrhizal Genomics Consortium"/>
            <person name="Kohler A."/>
            <person name="Kuo A."/>
            <person name="Nagy L.G."/>
            <person name="Floudas D."/>
            <person name="Copeland A."/>
            <person name="Barry K.W."/>
            <person name="Cichocki N."/>
            <person name="Veneault-Fourrey C."/>
            <person name="LaButti K."/>
            <person name="Lindquist E.A."/>
            <person name="Lipzen A."/>
            <person name="Lundell T."/>
            <person name="Morin E."/>
            <person name="Murat C."/>
            <person name="Riley R."/>
            <person name="Ohm R."/>
            <person name="Sun H."/>
            <person name="Tunlid A."/>
            <person name="Henrissat B."/>
            <person name="Grigoriev I.V."/>
            <person name="Hibbett D.S."/>
            <person name="Martin F."/>
        </authorList>
    </citation>
    <scope>NUCLEOTIDE SEQUENCE [LARGE SCALE GENOMIC DNA]</scope>
    <source>
        <strain evidence="2">UH-Slu-Lm8-n1</strain>
    </source>
</reference>
<reference evidence="1 2" key="1">
    <citation type="submission" date="2014-04" db="EMBL/GenBank/DDBJ databases">
        <authorList>
            <consortium name="DOE Joint Genome Institute"/>
            <person name="Kuo A."/>
            <person name="Ruytinx J."/>
            <person name="Rineau F."/>
            <person name="Colpaert J."/>
            <person name="Kohler A."/>
            <person name="Nagy L.G."/>
            <person name="Floudas D."/>
            <person name="Copeland A."/>
            <person name="Barry K.W."/>
            <person name="Cichocki N."/>
            <person name="Veneault-Fourrey C."/>
            <person name="LaButti K."/>
            <person name="Lindquist E.A."/>
            <person name="Lipzen A."/>
            <person name="Lundell T."/>
            <person name="Morin E."/>
            <person name="Murat C."/>
            <person name="Sun H."/>
            <person name="Tunlid A."/>
            <person name="Henrissat B."/>
            <person name="Grigoriev I.V."/>
            <person name="Hibbett D.S."/>
            <person name="Martin F."/>
            <person name="Nordberg H.P."/>
            <person name="Cantor M.N."/>
            <person name="Hua S.X."/>
        </authorList>
    </citation>
    <scope>NUCLEOTIDE SEQUENCE [LARGE SCALE GENOMIC DNA]</scope>
    <source>
        <strain evidence="1 2">UH-Slu-Lm8-n1</strain>
    </source>
</reference>
<gene>
    <name evidence="1" type="ORF">CY34DRAFT_369148</name>
</gene>
<accession>A0A0D0BUR4</accession>
<proteinExistence type="predicted"/>
<evidence type="ECO:0000313" key="1">
    <source>
        <dbReference type="EMBL" id="KIK46763.1"/>
    </source>
</evidence>
<dbReference type="Proteomes" id="UP000054485">
    <property type="component" value="Unassembled WGS sequence"/>
</dbReference>
<dbReference type="HOGENOM" id="CLU_2607598_0_0_1"/>